<comment type="caution">
    <text evidence="1">The sequence shown here is derived from an EMBL/GenBank/DDBJ whole genome shotgun (WGS) entry which is preliminary data.</text>
</comment>
<proteinExistence type="predicted"/>
<organism evidence="1 2">
    <name type="scientific">Catharanthus roseus</name>
    <name type="common">Madagascar periwinkle</name>
    <name type="synonym">Vinca rosea</name>
    <dbReference type="NCBI Taxonomy" id="4058"/>
    <lineage>
        <taxon>Eukaryota</taxon>
        <taxon>Viridiplantae</taxon>
        <taxon>Streptophyta</taxon>
        <taxon>Embryophyta</taxon>
        <taxon>Tracheophyta</taxon>
        <taxon>Spermatophyta</taxon>
        <taxon>Magnoliopsida</taxon>
        <taxon>eudicotyledons</taxon>
        <taxon>Gunneridae</taxon>
        <taxon>Pentapetalae</taxon>
        <taxon>asterids</taxon>
        <taxon>lamiids</taxon>
        <taxon>Gentianales</taxon>
        <taxon>Apocynaceae</taxon>
        <taxon>Rauvolfioideae</taxon>
        <taxon>Vinceae</taxon>
        <taxon>Catharanthinae</taxon>
        <taxon>Catharanthus</taxon>
    </lineage>
</organism>
<evidence type="ECO:0000313" key="1">
    <source>
        <dbReference type="EMBL" id="KAI5681878.1"/>
    </source>
</evidence>
<dbReference type="Proteomes" id="UP001060085">
    <property type="component" value="Linkage Group LG01"/>
</dbReference>
<sequence>MATLIFPEHPSPVADAEAIKKACQGWGTNEKAIILVLGHRNWVQRRLIKHAYEEQYQEDLVKLLEKELTGDFEKAVYRWMLDPEDRDAVLLNIGIKKSNYRVVVEFACIYNSEEFLAVKRAYQNCYKHSLEEDLAQHTKGDVRQLLVGLASPYKYGGREINVKLAKSEAEALDGIMKDKVFNHEEVIRILTTRSNAQIVATLNHYKDNHGNAITKHLKEDSKNKYLELLLTAIRCINDPHKYYEKVLRNAINKPGTDEDAITRVIVTRAEKDLRNVKELYYKRNSVTLEHAISKETSGHYKSFLLALLGIED</sequence>
<reference evidence="2" key="1">
    <citation type="journal article" date="2023" name="Nat. Plants">
        <title>Single-cell RNA sequencing provides a high-resolution roadmap for understanding the multicellular compartmentation of specialized metabolism.</title>
        <authorList>
            <person name="Sun S."/>
            <person name="Shen X."/>
            <person name="Li Y."/>
            <person name="Li Y."/>
            <person name="Wang S."/>
            <person name="Li R."/>
            <person name="Zhang H."/>
            <person name="Shen G."/>
            <person name="Guo B."/>
            <person name="Wei J."/>
            <person name="Xu J."/>
            <person name="St-Pierre B."/>
            <person name="Chen S."/>
            <person name="Sun C."/>
        </authorList>
    </citation>
    <scope>NUCLEOTIDE SEQUENCE [LARGE SCALE GENOMIC DNA]</scope>
</reference>
<evidence type="ECO:0000313" key="2">
    <source>
        <dbReference type="Proteomes" id="UP001060085"/>
    </source>
</evidence>
<keyword evidence="2" id="KW-1185">Reference proteome</keyword>
<dbReference type="EMBL" id="CM044701">
    <property type="protein sequence ID" value="KAI5681878.1"/>
    <property type="molecule type" value="Genomic_DNA"/>
</dbReference>
<accession>A0ACC0CA72</accession>
<protein>
    <submittedName>
        <fullName evidence="1">Uncharacterized protein</fullName>
    </submittedName>
</protein>
<name>A0ACC0CA72_CATRO</name>
<gene>
    <name evidence="1" type="ORF">M9H77_03106</name>
</gene>